<dbReference type="InterPro" id="IPR050314">
    <property type="entry name" value="Glycosyl_Hydrlase_18"/>
</dbReference>
<evidence type="ECO:0000313" key="5">
    <source>
        <dbReference type="Proteomes" id="UP000672032"/>
    </source>
</evidence>
<protein>
    <recommendedName>
        <fullName evidence="2">chitinase</fullName>
        <ecNumber evidence="2">3.2.1.14</ecNumber>
    </recommendedName>
</protein>
<dbReference type="InterPro" id="IPR029070">
    <property type="entry name" value="Chitinase_insertion_sf"/>
</dbReference>
<dbReference type="EMBL" id="CP063406">
    <property type="protein sequence ID" value="QSZ31930.1"/>
    <property type="molecule type" value="Genomic_DNA"/>
</dbReference>
<evidence type="ECO:0000259" key="3">
    <source>
        <dbReference type="PROSITE" id="PS51910"/>
    </source>
</evidence>
<dbReference type="AlphaFoldDB" id="A0A8A3P4Z3"/>
<evidence type="ECO:0000256" key="2">
    <source>
        <dbReference type="ARBA" id="ARBA00012729"/>
    </source>
</evidence>
<organism evidence="4 5">
    <name type="scientific">Monilinia vaccinii-corymbosi</name>
    <dbReference type="NCBI Taxonomy" id="61207"/>
    <lineage>
        <taxon>Eukaryota</taxon>
        <taxon>Fungi</taxon>
        <taxon>Dikarya</taxon>
        <taxon>Ascomycota</taxon>
        <taxon>Pezizomycotina</taxon>
        <taxon>Leotiomycetes</taxon>
        <taxon>Helotiales</taxon>
        <taxon>Sclerotiniaceae</taxon>
        <taxon>Monilinia</taxon>
    </lineage>
</organism>
<evidence type="ECO:0000313" key="4">
    <source>
        <dbReference type="EMBL" id="QSZ31930.1"/>
    </source>
</evidence>
<keyword evidence="5" id="KW-1185">Reference proteome</keyword>
<sequence>MSLREYPGALNRSGSKDDTANYVLLVKTLKANFSKSGRDLGITFTAPSSFWYLRWINLVGMLKYSNWVNLMSYDLHGTWDSTNPISSIVQAYTNLTQIKSAMNLFWRVKIPPRQIALGFGFYNRAFTLSDPSCTTLGCPFSGGAKPGPCTATSGYLAYYEIQDILAKNLGIKVNNQWILYDNKDTFKQKITWTNSIGLSGSLIWVSDLDDFAFTAHAGLTGKTISKVGSQLSKKQVQAQQMTTSDLDSYLVKNCYVQPDSLTSCKAGDTQKKDYKPICCPKASGMTECQWRGGTGGTNAGRDCNGQCHSGEVMITQSGYGGTPGESSETAHCTKGKKAFCCQMGSFTDLFGQCHWTSKVSSICDNKTKQKDKPPPLLDCRWVGKGDCADNTYGGSEVTLLTDEREDTYGGCSWGRKKSLCCTPNPEALLTESCDLDLCSLIENRAACEDEAGYNDELGISSLNKRSYITSDGKTLWTYDNVDNGDSDKHWNYLEGRVVPGGARQKILQLKTLLGTPIYGAKELVLTSRPYWPGLKSLKGDGSKTLVLKGGFSLLKDQCASTAVKYIPQASLPKTGFQMEHMREINMLNQFAQSLITGFKVSGEKMKNTFDPLAVVAGWNKYYKVSLPQIGATVKDTIDYTIPRTFNDRAFETIGSYAYQAEVSFVPGPLNLAKKVVLIRQSPLRTNPAKFLALVNKIANAEDEMALKKLLGSIQLVNPPFLLYNLGHRLLT</sequence>
<dbReference type="InterPro" id="IPR017853">
    <property type="entry name" value="GH"/>
</dbReference>
<feature type="domain" description="GH18" evidence="3">
    <location>
        <begin position="1"/>
        <end position="222"/>
    </location>
</feature>
<dbReference type="InterPro" id="IPR011583">
    <property type="entry name" value="Chitinase_II/V-like_cat"/>
</dbReference>
<comment type="similarity">
    <text evidence="1">Belongs to the glycosyl hydrolase 18 family. Chitinase class V subfamily.</text>
</comment>
<accession>A0A8A3P4Z3</accession>
<evidence type="ECO:0000256" key="1">
    <source>
        <dbReference type="ARBA" id="ARBA00008682"/>
    </source>
</evidence>
<dbReference type="PROSITE" id="PS51910">
    <property type="entry name" value="GH18_2"/>
    <property type="match status" value="1"/>
</dbReference>
<proteinExistence type="inferred from homology"/>
<dbReference type="PANTHER" id="PTHR11177:SF397">
    <property type="entry name" value="CHITINASE"/>
    <property type="match status" value="1"/>
</dbReference>
<dbReference type="GO" id="GO:0005975">
    <property type="term" value="P:carbohydrate metabolic process"/>
    <property type="evidence" value="ECO:0007669"/>
    <property type="project" value="InterPro"/>
</dbReference>
<dbReference type="EC" id="3.2.1.14" evidence="2"/>
<dbReference type="OrthoDB" id="73875at2759"/>
<gene>
    <name evidence="4" type="ORF">DSL72_001499</name>
</gene>
<dbReference type="GO" id="GO:0008061">
    <property type="term" value="F:chitin binding"/>
    <property type="evidence" value="ECO:0007669"/>
    <property type="project" value="InterPro"/>
</dbReference>
<dbReference type="Pfam" id="PF00704">
    <property type="entry name" value="Glyco_hydro_18"/>
    <property type="match status" value="1"/>
</dbReference>
<dbReference type="SUPFAM" id="SSF54556">
    <property type="entry name" value="Chitinase insertion domain"/>
    <property type="match status" value="1"/>
</dbReference>
<name>A0A8A3P4Z3_9HELO</name>
<dbReference type="Proteomes" id="UP000672032">
    <property type="component" value="Chromosome 2"/>
</dbReference>
<dbReference type="PANTHER" id="PTHR11177">
    <property type="entry name" value="CHITINASE"/>
    <property type="match status" value="1"/>
</dbReference>
<dbReference type="Gene3D" id="3.20.20.80">
    <property type="entry name" value="Glycosidases"/>
    <property type="match status" value="1"/>
</dbReference>
<dbReference type="SMART" id="SM00636">
    <property type="entry name" value="Glyco_18"/>
    <property type="match status" value="1"/>
</dbReference>
<dbReference type="SUPFAM" id="SSF51445">
    <property type="entry name" value="(Trans)glycosidases"/>
    <property type="match status" value="1"/>
</dbReference>
<reference evidence="4" key="1">
    <citation type="submission" date="2020-10" db="EMBL/GenBank/DDBJ databases">
        <title>Genome Sequence of Monilinia vaccinii-corymbosi Sheds Light on Mummy Berry Disease Infection of Blueberry and Mating Type.</title>
        <authorList>
            <person name="Yow A.G."/>
            <person name="Zhang Y."/>
            <person name="Bansal K."/>
            <person name="Eacker S.M."/>
            <person name="Sullivan S."/>
            <person name="Liachko I."/>
            <person name="Cubeta M.A."/>
            <person name="Rollins J.A."/>
            <person name="Ashrafi H."/>
        </authorList>
    </citation>
    <scope>NUCLEOTIDE SEQUENCE</scope>
    <source>
        <strain evidence="4">RL-1</strain>
    </source>
</reference>
<dbReference type="Gene3D" id="3.10.50.10">
    <property type="match status" value="1"/>
</dbReference>
<dbReference type="InterPro" id="IPR001223">
    <property type="entry name" value="Glyco_hydro18_cat"/>
</dbReference>
<dbReference type="GO" id="GO:0008843">
    <property type="term" value="F:endochitinase activity"/>
    <property type="evidence" value="ECO:0007669"/>
    <property type="project" value="UniProtKB-EC"/>
</dbReference>